<dbReference type="Proteomes" id="UP001283361">
    <property type="component" value="Unassembled WGS sequence"/>
</dbReference>
<evidence type="ECO:0000313" key="1">
    <source>
        <dbReference type="EMBL" id="KAK3756682.1"/>
    </source>
</evidence>
<dbReference type="AlphaFoldDB" id="A0AAE0YTD7"/>
<sequence length="96" mass="11105">MCWHGMSCIDGGQGSINERVQTVVLRCLVISHYHQCLKHHSNHLSLWIYGVLRDAQRKLKFGLASVLRKLRQYVGLIALRKIKPRQKNSKPGSKWK</sequence>
<reference evidence="1" key="1">
    <citation type="journal article" date="2023" name="G3 (Bethesda)">
        <title>A reference genome for the long-term kleptoplast-retaining sea slug Elysia crispata morphotype clarki.</title>
        <authorList>
            <person name="Eastman K.E."/>
            <person name="Pendleton A.L."/>
            <person name="Shaikh M.A."/>
            <person name="Suttiyut T."/>
            <person name="Ogas R."/>
            <person name="Tomko P."/>
            <person name="Gavelis G."/>
            <person name="Widhalm J.R."/>
            <person name="Wisecaver J.H."/>
        </authorList>
    </citation>
    <scope>NUCLEOTIDE SEQUENCE</scope>
    <source>
        <strain evidence="1">ECLA1</strain>
    </source>
</reference>
<proteinExistence type="predicted"/>
<organism evidence="1 2">
    <name type="scientific">Elysia crispata</name>
    <name type="common">lettuce slug</name>
    <dbReference type="NCBI Taxonomy" id="231223"/>
    <lineage>
        <taxon>Eukaryota</taxon>
        <taxon>Metazoa</taxon>
        <taxon>Spiralia</taxon>
        <taxon>Lophotrochozoa</taxon>
        <taxon>Mollusca</taxon>
        <taxon>Gastropoda</taxon>
        <taxon>Heterobranchia</taxon>
        <taxon>Euthyneura</taxon>
        <taxon>Panpulmonata</taxon>
        <taxon>Sacoglossa</taxon>
        <taxon>Placobranchoidea</taxon>
        <taxon>Plakobranchidae</taxon>
        <taxon>Elysia</taxon>
    </lineage>
</organism>
<evidence type="ECO:0000313" key="2">
    <source>
        <dbReference type="Proteomes" id="UP001283361"/>
    </source>
</evidence>
<comment type="caution">
    <text evidence="1">The sequence shown here is derived from an EMBL/GenBank/DDBJ whole genome shotgun (WGS) entry which is preliminary data.</text>
</comment>
<accession>A0AAE0YTD7</accession>
<keyword evidence="2" id="KW-1185">Reference proteome</keyword>
<dbReference type="EMBL" id="JAWDGP010005484">
    <property type="protein sequence ID" value="KAK3756682.1"/>
    <property type="molecule type" value="Genomic_DNA"/>
</dbReference>
<protein>
    <submittedName>
        <fullName evidence="1">Uncharacterized protein</fullName>
    </submittedName>
</protein>
<name>A0AAE0YTD7_9GAST</name>
<gene>
    <name evidence="1" type="ORF">RRG08_027097</name>
</gene>